<dbReference type="AlphaFoldDB" id="A0A9E7U9J3"/>
<evidence type="ECO:0000259" key="5">
    <source>
        <dbReference type="PROSITE" id="PS51078"/>
    </source>
</evidence>
<dbReference type="InterPro" id="IPR014757">
    <property type="entry name" value="Tscrpt_reg_IclR_C"/>
</dbReference>
<dbReference type="InterPro" id="IPR005471">
    <property type="entry name" value="Tscrpt_reg_IclR_N"/>
</dbReference>
<accession>A0A9E7U9J3</accession>
<dbReference type="SUPFAM" id="SSF46785">
    <property type="entry name" value="Winged helix' DNA-binding domain"/>
    <property type="match status" value="1"/>
</dbReference>
<feature type="domain" description="IclR-ED" evidence="5">
    <location>
        <begin position="73"/>
        <end position="260"/>
    </location>
</feature>
<evidence type="ECO:0000256" key="1">
    <source>
        <dbReference type="ARBA" id="ARBA00023015"/>
    </source>
</evidence>
<dbReference type="PANTHER" id="PTHR30136:SF35">
    <property type="entry name" value="HTH-TYPE TRANSCRIPTIONAL REGULATOR RV1719"/>
    <property type="match status" value="1"/>
</dbReference>
<dbReference type="Pfam" id="PF09339">
    <property type="entry name" value="HTH_IclR"/>
    <property type="match status" value="1"/>
</dbReference>
<feature type="domain" description="HTH iclR-type" evidence="4">
    <location>
        <begin position="13"/>
        <end position="72"/>
    </location>
</feature>
<dbReference type="GO" id="GO:0045892">
    <property type="term" value="P:negative regulation of DNA-templated transcription"/>
    <property type="evidence" value="ECO:0007669"/>
    <property type="project" value="TreeGrafter"/>
</dbReference>
<dbReference type="SMART" id="SM00346">
    <property type="entry name" value="HTH_ICLR"/>
    <property type="match status" value="1"/>
</dbReference>
<dbReference type="SUPFAM" id="SSF55781">
    <property type="entry name" value="GAF domain-like"/>
    <property type="match status" value="1"/>
</dbReference>
<dbReference type="InterPro" id="IPR036390">
    <property type="entry name" value="WH_DNA-bd_sf"/>
</dbReference>
<organism evidence="6 7">
    <name type="scientific">Salinirubellus salinus</name>
    <dbReference type="NCBI Taxonomy" id="1364945"/>
    <lineage>
        <taxon>Archaea</taxon>
        <taxon>Methanobacteriati</taxon>
        <taxon>Methanobacteriota</taxon>
        <taxon>Stenosarchaea group</taxon>
        <taxon>Halobacteria</taxon>
        <taxon>Halobacteriales</taxon>
        <taxon>Natronomonadaceae</taxon>
        <taxon>Salinirubellus</taxon>
    </lineage>
</organism>
<dbReference type="PROSITE" id="PS51077">
    <property type="entry name" value="HTH_ICLR"/>
    <property type="match status" value="1"/>
</dbReference>
<dbReference type="Pfam" id="PF01614">
    <property type="entry name" value="IclR_C"/>
    <property type="match status" value="1"/>
</dbReference>
<dbReference type="InterPro" id="IPR029016">
    <property type="entry name" value="GAF-like_dom_sf"/>
</dbReference>
<dbReference type="GO" id="GO:0003700">
    <property type="term" value="F:DNA-binding transcription factor activity"/>
    <property type="evidence" value="ECO:0007669"/>
    <property type="project" value="TreeGrafter"/>
</dbReference>
<evidence type="ECO:0000256" key="3">
    <source>
        <dbReference type="ARBA" id="ARBA00023163"/>
    </source>
</evidence>
<keyword evidence="7" id="KW-1185">Reference proteome</keyword>
<evidence type="ECO:0000256" key="2">
    <source>
        <dbReference type="ARBA" id="ARBA00023125"/>
    </source>
</evidence>
<dbReference type="PANTHER" id="PTHR30136">
    <property type="entry name" value="HELIX-TURN-HELIX TRANSCRIPTIONAL REGULATOR, ICLR FAMILY"/>
    <property type="match status" value="1"/>
</dbReference>
<dbReference type="EMBL" id="CP104003">
    <property type="protein sequence ID" value="UWM53283.1"/>
    <property type="molecule type" value="Genomic_DNA"/>
</dbReference>
<dbReference type="InterPro" id="IPR036388">
    <property type="entry name" value="WH-like_DNA-bd_sf"/>
</dbReference>
<keyword evidence="3" id="KW-0804">Transcription</keyword>
<dbReference type="RefSeq" id="WP_260592277.1">
    <property type="nucleotide sequence ID" value="NZ_CP104003.1"/>
</dbReference>
<evidence type="ECO:0000313" key="7">
    <source>
        <dbReference type="Proteomes" id="UP001057580"/>
    </source>
</evidence>
<dbReference type="Gene3D" id="3.30.450.40">
    <property type="match status" value="1"/>
</dbReference>
<evidence type="ECO:0000259" key="4">
    <source>
        <dbReference type="PROSITE" id="PS51077"/>
    </source>
</evidence>
<dbReference type="KEGG" id="ssai:N0B31_14170"/>
<keyword evidence="2" id="KW-0238">DNA-binding</keyword>
<dbReference type="Gene3D" id="1.10.10.10">
    <property type="entry name" value="Winged helix-like DNA-binding domain superfamily/Winged helix DNA-binding domain"/>
    <property type="match status" value="1"/>
</dbReference>
<dbReference type="GeneID" id="74943590"/>
<proteinExistence type="predicted"/>
<sequence length="274" mass="31081">MADRPDSTSPRTLKTVQRAFDVVRALQDLDGAGVTELAEELGLSKSSTYNYLSTLREHQYVVKEDDTYRLSYQFLHIGEYVRGQTDIYRHGREELDILAHETGRYVHLATEQHGLGVNLYKVRGEEAIGSRYQQSKLQRPDYLHFSATGKAILAHLPRERVEWILDEYGLVRKTANTITDPEELFAELERTRERGYSINAEEEIEGIRAVGAPILAQDGEVLGSVSVSGPAHRLRQPEHRERLVEAVTDTANVVEVNIVTQDSDDDEFPDFRDA</sequence>
<name>A0A9E7U9J3_9EURY</name>
<protein>
    <submittedName>
        <fullName evidence="6">IclR family transcriptional regulator</fullName>
    </submittedName>
</protein>
<gene>
    <name evidence="6" type="ORF">N0B31_14170</name>
</gene>
<dbReference type="InterPro" id="IPR050707">
    <property type="entry name" value="HTH_MetabolicPath_Reg"/>
</dbReference>
<dbReference type="PROSITE" id="PS51078">
    <property type="entry name" value="ICLR_ED"/>
    <property type="match status" value="1"/>
</dbReference>
<evidence type="ECO:0000313" key="6">
    <source>
        <dbReference type="EMBL" id="UWM53283.1"/>
    </source>
</evidence>
<dbReference type="GO" id="GO:0003677">
    <property type="term" value="F:DNA binding"/>
    <property type="evidence" value="ECO:0007669"/>
    <property type="project" value="UniProtKB-KW"/>
</dbReference>
<keyword evidence="1" id="KW-0805">Transcription regulation</keyword>
<dbReference type="Proteomes" id="UP001057580">
    <property type="component" value="Chromosome"/>
</dbReference>
<reference evidence="6" key="1">
    <citation type="submission" date="2022-09" db="EMBL/GenBank/DDBJ databases">
        <title>Diverse halophilic archaea isolated from saline environments.</title>
        <authorList>
            <person name="Cui H.-L."/>
        </authorList>
    </citation>
    <scope>NUCLEOTIDE SEQUENCE</scope>
    <source>
        <strain evidence="6">ZS-35-S2</strain>
    </source>
</reference>